<evidence type="ECO:0000313" key="3">
    <source>
        <dbReference type="EMBL" id="TXG64622.1"/>
    </source>
</evidence>
<evidence type="ECO:0000256" key="1">
    <source>
        <dbReference type="SAM" id="MobiDB-lite"/>
    </source>
</evidence>
<gene>
    <name evidence="3" type="ORF">EZV62_011616</name>
</gene>
<evidence type="ECO:0000313" key="4">
    <source>
        <dbReference type="Proteomes" id="UP000323000"/>
    </source>
</evidence>
<evidence type="ECO:0000259" key="2">
    <source>
        <dbReference type="Pfam" id="PF04059"/>
    </source>
</evidence>
<dbReference type="OrthoDB" id="417481at2759"/>
<dbReference type="EMBL" id="VAHF01000004">
    <property type="protein sequence ID" value="TXG64622.1"/>
    <property type="molecule type" value="Genomic_DNA"/>
</dbReference>
<feature type="region of interest" description="Disordered" evidence="1">
    <location>
        <begin position="35"/>
        <end position="57"/>
    </location>
</feature>
<dbReference type="Pfam" id="PF04059">
    <property type="entry name" value="RRM_2"/>
    <property type="match status" value="1"/>
</dbReference>
<feature type="compositionally biased region" description="Polar residues" evidence="1">
    <location>
        <begin position="35"/>
        <end position="51"/>
    </location>
</feature>
<sequence>MNNGDGRPLIQATKFNINGQKQYHCCPRHNNNNIDFSNPSRNNNIAQLPNNKQRHHPVVPVKEDGGHTTVMIRNIPNRFTRDMLMDFLDDHCNLENQKAKQLIIQIHNVDAEAEPIIVSAFDFLYLPMDFKEKKSLRGTLKAPSLLVRANMNIYLCASAPRAMVQRRQSTNALLENAPPNQAQICRLDHSVWFFAGLHAATNNDCIVGLLRWSGRVGGPCHLDQLMTVERAGGGLHRPG</sequence>
<proteinExistence type="predicted"/>
<feature type="domain" description="Mei2-like C-terminal RNA recognition motif" evidence="2">
    <location>
        <begin position="68"/>
        <end position="93"/>
    </location>
</feature>
<name>A0A5C7I7P0_9ROSI</name>
<accession>A0A5C7I7P0</accession>
<organism evidence="3 4">
    <name type="scientific">Acer yangbiense</name>
    <dbReference type="NCBI Taxonomy" id="1000413"/>
    <lineage>
        <taxon>Eukaryota</taxon>
        <taxon>Viridiplantae</taxon>
        <taxon>Streptophyta</taxon>
        <taxon>Embryophyta</taxon>
        <taxon>Tracheophyta</taxon>
        <taxon>Spermatophyta</taxon>
        <taxon>Magnoliopsida</taxon>
        <taxon>eudicotyledons</taxon>
        <taxon>Gunneridae</taxon>
        <taxon>Pentapetalae</taxon>
        <taxon>rosids</taxon>
        <taxon>malvids</taxon>
        <taxon>Sapindales</taxon>
        <taxon>Sapindaceae</taxon>
        <taxon>Hippocastanoideae</taxon>
        <taxon>Acereae</taxon>
        <taxon>Acer</taxon>
    </lineage>
</organism>
<comment type="caution">
    <text evidence="3">The sequence shown here is derived from an EMBL/GenBank/DDBJ whole genome shotgun (WGS) entry which is preliminary data.</text>
</comment>
<keyword evidence="4" id="KW-1185">Reference proteome</keyword>
<protein>
    <recommendedName>
        <fullName evidence="2">Mei2-like C-terminal RNA recognition motif domain-containing protein</fullName>
    </recommendedName>
</protein>
<dbReference type="Proteomes" id="UP000323000">
    <property type="component" value="Chromosome 4"/>
</dbReference>
<dbReference type="InterPro" id="IPR007201">
    <property type="entry name" value="Mei2-like_Rrm_C"/>
</dbReference>
<dbReference type="AlphaFoldDB" id="A0A5C7I7P0"/>
<reference evidence="4" key="1">
    <citation type="journal article" date="2019" name="Gigascience">
        <title>De novo genome assembly of the endangered Acer yangbiense, a plant species with extremely small populations endemic to Yunnan Province, China.</title>
        <authorList>
            <person name="Yang J."/>
            <person name="Wariss H.M."/>
            <person name="Tao L."/>
            <person name="Zhang R."/>
            <person name="Yun Q."/>
            <person name="Hollingsworth P."/>
            <person name="Dao Z."/>
            <person name="Luo G."/>
            <person name="Guo H."/>
            <person name="Ma Y."/>
            <person name="Sun W."/>
        </authorList>
    </citation>
    <scope>NUCLEOTIDE SEQUENCE [LARGE SCALE GENOMIC DNA]</scope>
    <source>
        <strain evidence="4">cv. Malutang</strain>
    </source>
</reference>